<feature type="region of interest" description="Disordered" evidence="5">
    <location>
        <begin position="541"/>
        <end position="563"/>
    </location>
</feature>
<evidence type="ECO:0000259" key="6">
    <source>
        <dbReference type="PROSITE" id="PS50110"/>
    </source>
</evidence>
<evidence type="ECO:0000313" key="8">
    <source>
        <dbReference type="Proteomes" id="UP001058974"/>
    </source>
</evidence>
<feature type="region of interest" description="Disordered" evidence="5">
    <location>
        <begin position="1"/>
        <end position="24"/>
    </location>
</feature>
<comment type="caution">
    <text evidence="7">The sequence shown here is derived from an EMBL/GenBank/DDBJ whole genome shotgun (WGS) entry which is preliminary data.</text>
</comment>
<dbReference type="Gene3D" id="3.40.50.2300">
    <property type="match status" value="1"/>
</dbReference>
<dbReference type="InterPro" id="IPR045279">
    <property type="entry name" value="ARR-like"/>
</dbReference>
<feature type="domain" description="Response regulatory" evidence="6">
    <location>
        <begin position="43"/>
        <end position="161"/>
    </location>
</feature>
<keyword evidence="1" id="KW-0902">Two-component regulatory system</keyword>
<keyword evidence="8" id="KW-1185">Reference proteome</keyword>
<evidence type="ECO:0000256" key="1">
    <source>
        <dbReference type="ARBA" id="ARBA00023012"/>
    </source>
</evidence>
<dbReference type="PROSITE" id="PS50110">
    <property type="entry name" value="RESPONSE_REGULATORY"/>
    <property type="match status" value="1"/>
</dbReference>
<dbReference type="Gramene" id="Psat4g164080.1">
    <property type="protein sequence ID" value="Psat4g164080.1.cds"/>
    <property type="gene ID" value="Psat4g164080"/>
</dbReference>
<dbReference type="PANTHER" id="PTHR43874:SF146">
    <property type="entry name" value="TWO-COMPONENT RESPONSE REGULATOR-LIKE APRR9"/>
    <property type="match status" value="1"/>
</dbReference>
<feature type="region of interest" description="Disordered" evidence="5">
    <location>
        <begin position="192"/>
        <end position="213"/>
    </location>
</feature>
<evidence type="ECO:0000313" key="7">
    <source>
        <dbReference type="EMBL" id="KAI5422165.1"/>
    </source>
</evidence>
<proteinExistence type="predicted"/>
<dbReference type="Proteomes" id="UP001058974">
    <property type="component" value="Chromosome 4"/>
</dbReference>
<dbReference type="Pfam" id="PF00072">
    <property type="entry name" value="Response_reg"/>
    <property type="match status" value="1"/>
</dbReference>
<dbReference type="Gramene" id="Psat4g164080.3">
    <property type="protein sequence ID" value="Psat4g164080.3.cds"/>
    <property type="gene ID" value="Psat4g164080"/>
</dbReference>
<dbReference type="GO" id="GO:0000160">
    <property type="term" value="P:phosphorelay signal transduction system"/>
    <property type="evidence" value="ECO:0007669"/>
    <property type="project" value="UniProtKB-KW"/>
</dbReference>
<dbReference type="Gramene" id="Psat04G0557900-T1">
    <property type="protein sequence ID" value="KAI5422165.1"/>
    <property type="gene ID" value="KIW84_045579"/>
</dbReference>
<evidence type="ECO:0000256" key="5">
    <source>
        <dbReference type="SAM" id="MobiDB-lite"/>
    </source>
</evidence>
<feature type="region of interest" description="Disordered" evidence="5">
    <location>
        <begin position="256"/>
        <end position="278"/>
    </location>
</feature>
<evidence type="ECO:0000256" key="2">
    <source>
        <dbReference type="ARBA" id="ARBA00023015"/>
    </source>
</evidence>
<evidence type="ECO:0000256" key="4">
    <source>
        <dbReference type="PROSITE-ProRule" id="PRU00169"/>
    </source>
</evidence>
<dbReference type="EMBL" id="JAMSHJ010000004">
    <property type="protein sequence ID" value="KAI5422165.1"/>
    <property type="molecule type" value="Genomic_DNA"/>
</dbReference>
<feature type="region of interest" description="Disordered" evidence="5">
    <location>
        <begin position="603"/>
        <end position="624"/>
    </location>
</feature>
<dbReference type="GO" id="GO:0009736">
    <property type="term" value="P:cytokinin-activated signaling pathway"/>
    <property type="evidence" value="ECO:0007669"/>
    <property type="project" value="InterPro"/>
</dbReference>
<comment type="caution">
    <text evidence="4">Lacks conserved residue(s) required for the propagation of feature annotation.</text>
</comment>
<protein>
    <recommendedName>
        <fullName evidence="6">Response regulatory domain-containing protein</fullName>
    </recommendedName>
</protein>
<accession>A0A9D5AXC8</accession>
<dbReference type="InterPro" id="IPR011006">
    <property type="entry name" value="CheY-like_superfamily"/>
</dbReference>
<feature type="region of interest" description="Disordered" evidence="5">
    <location>
        <begin position="468"/>
        <end position="494"/>
    </location>
</feature>
<sequence>MEEEVELNRNMNESVKKKKNDDDDDHCKEVFRWELFLPKITVTVLLVESDRSTRRLISSLLKNCNYKVIAVSHGVKAWKILQKKEVEIDLVLTEMELPEISGLALLALMMEHETCKNIPLIMMSSHDSCGMVMNCMCKGAADFLIKPIRKNELTNIWQHVWRKHVLNRPLQNTSAQGKLKIAIEDNFTGNQSTDSVSVASSQKNNECSEKLSEARSTRALPFSDAENAYMDNMQNASQMKSCFKLSKIGVLKHEESNQLERESTELNDQAKDSRLEQDYRTSEVESKIEIFRAELCRENQDTDTEIRGCSDELIETSSKAIDLISTVGNLRKCTKEIHCINGDKETKFDFENELELSLRSDYSGSSCKQASEATEEWQGLNHSNTSSFPQFDGSKMLWPLFQNSNWSSNKSHELSVVTADNCIQYGGPIKIEDMTNAVTAHYGQFGSKLFNTGFLADNVLHHMWNPKSSFQKESSPFPSSSSSQSYPESHNSDHHHNCSYDANYSFRNQNVTKKHDLDHVVHDSPSGGTGFDNDICRASNHINSGNDERPTSNVVTKNSRSSSDCRNYKKDYYYDNDEFRLSDSHRSSQREAALTKFRLKRKRDATRKRFAIRAGKESQSSAFG</sequence>
<dbReference type="Gramene" id="Psat4g164080.2">
    <property type="protein sequence ID" value="Psat4g164080.2.cds"/>
    <property type="gene ID" value="Psat4g164080"/>
</dbReference>
<dbReference type="SMART" id="SM00448">
    <property type="entry name" value="REC"/>
    <property type="match status" value="1"/>
</dbReference>
<keyword evidence="3" id="KW-0804">Transcription</keyword>
<feature type="compositionally biased region" description="Polar residues" evidence="5">
    <location>
        <begin position="192"/>
        <end position="205"/>
    </location>
</feature>
<reference evidence="7 8" key="1">
    <citation type="journal article" date="2022" name="Nat. Genet.">
        <title>Improved pea reference genome and pan-genome highlight genomic features and evolutionary characteristics.</title>
        <authorList>
            <person name="Yang T."/>
            <person name="Liu R."/>
            <person name="Luo Y."/>
            <person name="Hu S."/>
            <person name="Wang D."/>
            <person name="Wang C."/>
            <person name="Pandey M.K."/>
            <person name="Ge S."/>
            <person name="Xu Q."/>
            <person name="Li N."/>
            <person name="Li G."/>
            <person name="Huang Y."/>
            <person name="Saxena R.K."/>
            <person name="Ji Y."/>
            <person name="Li M."/>
            <person name="Yan X."/>
            <person name="He Y."/>
            <person name="Liu Y."/>
            <person name="Wang X."/>
            <person name="Xiang C."/>
            <person name="Varshney R.K."/>
            <person name="Ding H."/>
            <person name="Gao S."/>
            <person name="Zong X."/>
        </authorList>
    </citation>
    <scope>NUCLEOTIDE SEQUENCE [LARGE SCALE GENOMIC DNA]</scope>
    <source>
        <strain evidence="7 8">cv. Zhongwan 6</strain>
    </source>
</reference>
<dbReference type="InterPro" id="IPR001789">
    <property type="entry name" value="Sig_transdc_resp-reg_receiver"/>
</dbReference>
<feature type="compositionally biased region" description="Low complexity" evidence="5">
    <location>
        <begin position="468"/>
        <end position="489"/>
    </location>
</feature>
<organism evidence="7 8">
    <name type="scientific">Pisum sativum</name>
    <name type="common">Garden pea</name>
    <name type="synonym">Lathyrus oleraceus</name>
    <dbReference type="NCBI Taxonomy" id="3888"/>
    <lineage>
        <taxon>Eukaryota</taxon>
        <taxon>Viridiplantae</taxon>
        <taxon>Streptophyta</taxon>
        <taxon>Embryophyta</taxon>
        <taxon>Tracheophyta</taxon>
        <taxon>Spermatophyta</taxon>
        <taxon>Magnoliopsida</taxon>
        <taxon>eudicotyledons</taxon>
        <taxon>Gunneridae</taxon>
        <taxon>Pentapetalae</taxon>
        <taxon>rosids</taxon>
        <taxon>fabids</taxon>
        <taxon>Fabales</taxon>
        <taxon>Fabaceae</taxon>
        <taxon>Papilionoideae</taxon>
        <taxon>50 kb inversion clade</taxon>
        <taxon>NPAAA clade</taxon>
        <taxon>Hologalegina</taxon>
        <taxon>IRL clade</taxon>
        <taxon>Fabeae</taxon>
        <taxon>Lathyrus</taxon>
    </lineage>
</organism>
<name>A0A9D5AXC8_PEA</name>
<dbReference type="SUPFAM" id="SSF52172">
    <property type="entry name" value="CheY-like"/>
    <property type="match status" value="1"/>
</dbReference>
<evidence type="ECO:0000256" key="3">
    <source>
        <dbReference type="ARBA" id="ARBA00023163"/>
    </source>
</evidence>
<keyword evidence="2" id="KW-0805">Transcription regulation</keyword>
<gene>
    <name evidence="7" type="ORF">KIW84_045579</name>
</gene>
<dbReference type="AlphaFoldDB" id="A0A9D5AXC8"/>
<dbReference type="PANTHER" id="PTHR43874">
    <property type="entry name" value="TWO-COMPONENT RESPONSE REGULATOR"/>
    <property type="match status" value="1"/>
</dbReference>